<keyword evidence="4" id="KW-1185">Reference proteome</keyword>
<evidence type="ECO:0000313" key="4">
    <source>
        <dbReference type="Proteomes" id="UP001295684"/>
    </source>
</evidence>
<evidence type="ECO:0000256" key="2">
    <source>
        <dbReference type="SAM" id="MobiDB-lite"/>
    </source>
</evidence>
<sequence length="425" mass="49713">MNSIRKSTKKSHHKSSRSSVKLKLKEYGHDSFEESLDVNSMKKQILPEINRSKHNNSYVDQNSKASIINPLINRTLEEKEEYMKQRMKVVENKRKKQIKVNFDLNQKLISMQEEKEKLLMKLKKSTGKDVSPPKQTTSIDETKYKEEMKKLQNTITEFKKKLKFQKNIETKLKQEKDQITKYKDLQIQKLQQKHLQTITSKDKLIHKLKSQLAQLKSSPKAPVKQLTSKEDSQSVSSYQNSYFRESVPGELAEGVCPDCAMTPNTEEVIATLNQQLQEYKDRVIEESKETERLRRIVDKCRAEIDHLNMIDQSIKLEVEALKAQKEEILVENLTIKKLAKKVLGDKEDSEQFDFTKEQEKVNELVMATKKKNETLSKENEILTKRLKDLEQTKSATSSKIDELIRENDINIEKVSRLELELHHRK</sequence>
<evidence type="ECO:0000313" key="3">
    <source>
        <dbReference type="EMBL" id="CAI2366001.1"/>
    </source>
</evidence>
<feature type="coiled-coil region" evidence="1">
    <location>
        <begin position="141"/>
        <end position="185"/>
    </location>
</feature>
<keyword evidence="1" id="KW-0175">Coiled coil</keyword>
<gene>
    <name evidence="3" type="ORF">ECRASSUSDP1_LOCUS7270</name>
</gene>
<dbReference type="Proteomes" id="UP001295684">
    <property type="component" value="Unassembled WGS sequence"/>
</dbReference>
<name>A0AAD1UDH6_EUPCR</name>
<reference evidence="3" key="1">
    <citation type="submission" date="2023-07" db="EMBL/GenBank/DDBJ databases">
        <authorList>
            <consortium name="AG Swart"/>
            <person name="Singh M."/>
            <person name="Singh A."/>
            <person name="Seah K."/>
            <person name="Emmerich C."/>
        </authorList>
    </citation>
    <scope>NUCLEOTIDE SEQUENCE</scope>
    <source>
        <strain evidence="3">DP1</strain>
    </source>
</reference>
<organism evidence="3 4">
    <name type="scientific">Euplotes crassus</name>
    <dbReference type="NCBI Taxonomy" id="5936"/>
    <lineage>
        <taxon>Eukaryota</taxon>
        <taxon>Sar</taxon>
        <taxon>Alveolata</taxon>
        <taxon>Ciliophora</taxon>
        <taxon>Intramacronucleata</taxon>
        <taxon>Spirotrichea</taxon>
        <taxon>Hypotrichia</taxon>
        <taxon>Euplotida</taxon>
        <taxon>Euplotidae</taxon>
        <taxon>Moneuplotes</taxon>
    </lineage>
</organism>
<comment type="caution">
    <text evidence="3">The sequence shown here is derived from an EMBL/GenBank/DDBJ whole genome shotgun (WGS) entry which is preliminary data.</text>
</comment>
<dbReference type="AlphaFoldDB" id="A0AAD1UDH6"/>
<feature type="region of interest" description="Disordered" evidence="2">
    <location>
        <begin position="1"/>
        <end position="22"/>
    </location>
</feature>
<protein>
    <submittedName>
        <fullName evidence="3">Uncharacterized protein</fullName>
    </submittedName>
</protein>
<dbReference type="EMBL" id="CAMPGE010007074">
    <property type="protein sequence ID" value="CAI2366001.1"/>
    <property type="molecule type" value="Genomic_DNA"/>
</dbReference>
<feature type="coiled-coil region" evidence="1">
    <location>
        <begin position="269"/>
        <end position="296"/>
    </location>
</feature>
<evidence type="ECO:0000256" key="1">
    <source>
        <dbReference type="SAM" id="Coils"/>
    </source>
</evidence>
<feature type="coiled-coil region" evidence="1">
    <location>
        <begin position="365"/>
        <end position="420"/>
    </location>
</feature>
<accession>A0AAD1UDH6</accession>
<proteinExistence type="predicted"/>